<evidence type="ECO:0000313" key="5">
    <source>
        <dbReference type="Proteomes" id="UP001155483"/>
    </source>
</evidence>
<dbReference type="PROSITE" id="PS52016">
    <property type="entry name" value="TONB_DEPENDENT_REC_3"/>
    <property type="match status" value="1"/>
</dbReference>
<comment type="caution">
    <text evidence="4">The sequence shown here is derived from an EMBL/GenBank/DDBJ whole genome shotgun (WGS) entry which is preliminary data.</text>
</comment>
<keyword evidence="1" id="KW-1134">Transmembrane beta strand</keyword>
<dbReference type="InterPro" id="IPR039426">
    <property type="entry name" value="TonB-dep_rcpt-like"/>
</dbReference>
<evidence type="ECO:0000313" key="4">
    <source>
        <dbReference type="EMBL" id="MCU7550224.1"/>
    </source>
</evidence>
<evidence type="ECO:0000256" key="2">
    <source>
        <dbReference type="SAM" id="SignalP"/>
    </source>
</evidence>
<gene>
    <name evidence="4" type="ORF">OCK74_13970</name>
</gene>
<evidence type="ECO:0000256" key="1">
    <source>
        <dbReference type="PROSITE-ProRule" id="PRU01360"/>
    </source>
</evidence>
<keyword evidence="4" id="KW-0675">Receptor</keyword>
<dbReference type="Proteomes" id="UP001155483">
    <property type="component" value="Unassembled WGS sequence"/>
</dbReference>
<dbReference type="NCBIfam" id="TIGR04057">
    <property type="entry name" value="SusC_RagA_signa"/>
    <property type="match status" value="1"/>
</dbReference>
<comment type="similarity">
    <text evidence="1">Belongs to the TonB-dependent receptor family.</text>
</comment>
<keyword evidence="2" id="KW-0732">Signal</keyword>
<organism evidence="4 5">
    <name type="scientific">Paraflavisolibacter caeni</name>
    <dbReference type="NCBI Taxonomy" id="2982496"/>
    <lineage>
        <taxon>Bacteria</taxon>
        <taxon>Pseudomonadati</taxon>
        <taxon>Bacteroidota</taxon>
        <taxon>Chitinophagia</taxon>
        <taxon>Chitinophagales</taxon>
        <taxon>Chitinophagaceae</taxon>
        <taxon>Paraflavisolibacter</taxon>
    </lineage>
</organism>
<keyword evidence="1" id="KW-0812">Transmembrane</keyword>
<evidence type="ECO:0000259" key="3">
    <source>
        <dbReference type="Pfam" id="PF07715"/>
    </source>
</evidence>
<dbReference type="EMBL" id="JAOTIF010000010">
    <property type="protein sequence ID" value="MCU7550224.1"/>
    <property type="molecule type" value="Genomic_DNA"/>
</dbReference>
<name>A0A9X3BG37_9BACT</name>
<dbReference type="InterPro" id="IPR023996">
    <property type="entry name" value="TonB-dep_OMP_SusC/RagA"/>
</dbReference>
<keyword evidence="1" id="KW-0998">Cell outer membrane</keyword>
<protein>
    <submittedName>
        <fullName evidence="4">TonB-dependent receptor</fullName>
    </submittedName>
</protein>
<dbReference type="InterPro" id="IPR037066">
    <property type="entry name" value="Plug_dom_sf"/>
</dbReference>
<reference evidence="4" key="2">
    <citation type="submission" date="2023-04" db="EMBL/GenBank/DDBJ databases">
        <title>Paracnuella aquatica gen. nov., sp. nov., a member of the family Chitinophagaceae isolated from a hot spring.</title>
        <authorList>
            <person name="Wang C."/>
        </authorList>
    </citation>
    <scope>NUCLEOTIDE SEQUENCE</scope>
    <source>
        <strain evidence="4">LB-8</strain>
    </source>
</reference>
<dbReference type="InterPro" id="IPR012910">
    <property type="entry name" value="Plug_dom"/>
</dbReference>
<dbReference type="SUPFAM" id="SSF56935">
    <property type="entry name" value="Porins"/>
    <property type="match status" value="1"/>
</dbReference>
<sequence>MKENLYWILKKSSNLFVFFALLLFCNQSIAQQQVTVQGVVVDSSGGLPTVNISVVGKNQKLISDELGRFKLTVPRNAVLEFTFTGYQKKLIQLSQEKVVDGIIQLAIKMLPEEKDLSEVTVVGFGSTQKKASLVSSITTVSVKDLKTPTGNITNAIAGRVAGMISFQQSGEPGQGTDNSTFYIRGLSTFGTGKQDPLILIDGVESTPTDMARLQPDDISDFSVLKDASAASVYGARGANGVVLINTKRGKVGAAKFMARSETRVSSNTRNFKFADNVTYMQLANEATLTRSPNAILPYTQNKINHTAAGDDPVLYPNNNWIDQLLKKYTINQNYYVSVNGGTQKATYHVSASYGQDNGILKVDPINDFNSNIRLAKYSLRSRVNLNLTKSSELIVAMYGQFDDYNGPIAGTKFKEGGAYIYNLALGSNPVAFPALYPREKRPYVGHPLFGSAQTQANGALTSTLYVNPYAEMVRGFRQYKTSNIQPQIELKQNLDFITKGLSFRSMAYLRRYSYYAVERKYNPFFYNALIGQDGKSYDIMVLNDGSATSIGTAGTEYLDYTENGKEVDSRLWLEGSLNYNRLFGDVHRVGGSLISYISSYESGNAGSVTASLPKRNNGISGRFTYGYDDRYLAEFNFGYNGSERFDANHRFGFFPSAGLGYKISNEKFFDPLKSVVSDLKFRATYGIVGNDQIGKVEDRFFYLSNVNLNDGAFNASFGRNDGAAIYGRNGISISRYANPNITWERSRQINLGMDVNLFNSFELIVDAFKQYRSQILQPKTYIESAMGLMAVPSSNYGKAESQGIDLTAKYEKNLNKNWYANVRGTFTYATSKKVVADELLYDNSLAHLRTIGSSLSQAWGYIAERLFIDQKEVANSPTQFNDRGLLAGDIKYRDINGDGVITTDDQVAIGFPQQPEIIYGFGSSMRYKKFDFSFYFQGSARSSFFIDPNKIQPFYQDGGSQTNLLKVISESHWSEDNRDIYAFWPRLSTWRVKPNNEKSTWWMRNGNFLRLKNIDMGYTVGKVKKLGLTSGRVYVSATNLFILSNFKLWDVEMGGNGLAYPIQSVYNLGVEVNF</sequence>
<dbReference type="NCBIfam" id="TIGR04056">
    <property type="entry name" value="OMP_RagA_SusC"/>
    <property type="match status" value="1"/>
</dbReference>
<comment type="subcellular location">
    <subcellularLocation>
        <location evidence="1">Cell outer membrane</location>
        <topology evidence="1">Multi-pass membrane protein</topology>
    </subcellularLocation>
</comment>
<dbReference type="InterPro" id="IPR008969">
    <property type="entry name" value="CarboxyPept-like_regulatory"/>
</dbReference>
<reference evidence="4" key="1">
    <citation type="submission" date="2022-09" db="EMBL/GenBank/DDBJ databases">
        <authorList>
            <person name="Yuan C."/>
            <person name="Ke Z."/>
        </authorList>
    </citation>
    <scope>NUCLEOTIDE SEQUENCE</scope>
    <source>
        <strain evidence="4">LB-8</strain>
    </source>
</reference>
<proteinExistence type="inferred from homology"/>
<dbReference type="RefSeq" id="WP_279297663.1">
    <property type="nucleotide sequence ID" value="NZ_JAOTIF010000010.1"/>
</dbReference>
<accession>A0A9X3BG37</accession>
<keyword evidence="1" id="KW-0813">Transport</keyword>
<dbReference type="SUPFAM" id="SSF49464">
    <property type="entry name" value="Carboxypeptidase regulatory domain-like"/>
    <property type="match status" value="1"/>
</dbReference>
<keyword evidence="1" id="KW-0472">Membrane</keyword>
<dbReference type="AlphaFoldDB" id="A0A9X3BG37"/>
<feature type="signal peptide" evidence="2">
    <location>
        <begin position="1"/>
        <end position="30"/>
    </location>
</feature>
<feature type="domain" description="TonB-dependent receptor plug" evidence="3">
    <location>
        <begin position="130"/>
        <end position="241"/>
    </location>
</feature>
<dbReference type="InterPro" id="IPR023997">
    <property type="entry name" value="TonB-dep_OMP_SusC/RagA_CS"/>
</dbReference>
<dbReference type="FunFam" id="2.170.130.10:FF:000003">
    <property type="entry name" value="SusC/RagA family TonB-linked outer membrane protein"/>
    <property type="match status" value="1"/>
</dbReference>
<feature type="chain" id="PRO_5040905548" evidence="2">
    <location>
        <begin position="31"/>
        <end position="1074"/>
    </location>
</feature>
<dbReference type="GO" id="GO:0009279">
    <property type="term" value="C:cell outer membrane"/>
    <property type="evidence" value="ECO:0007669"/>
    <property type="project" value="UniProtKB-SubCell"/>
</dbReference>
<dbReference type="Gene3D" id="2.170.130.10">
    <property type="entry name" value="TonB-dependent receptor, plug domain"/>
    <property type="match status" value="1"/>
</dbReference>
<keyword evidence="5" id="KW-1185">Reference proteome</keyword>
<dbReference type="Pfam" id="PF07715">
    <property type="entry name" value="Plug"/>
    <property type="match status" value="1"/>
</dbReference>
<dbReference type="Pfam" id="PF13715">
    <property type="entry name" value="CarbopepD_reg_2"/>
    <property type="match status" value="1"/>
</dbReference>